<feature type="transmembrane region" description="Helical" evidence="10">
    <location>
        <begin position="157"/>
        <end position="180"/>
    </location>
</feature>
<dbReference type="Proteomes" id="UP000440096">
    <property type="component" value="Unassembled WGS sequence"/>
</dbReference>
<keyword evidence="8" id="KW-0479">Metal-binding</keyword>
<dbReference type="Gene3D" id="1.20.210.10">
    <property type="entry name" value="Cytochrome c oxidase-like, subunit I domain"/>
    <property type="match status" value="1"/>
</dbReference>
<evidence type="ECO:0000313" key="12">
    <source>
        <dbReference type="EMBL" id="MTD57004.1"/>
    </source>
</evidence>
<feature type="transmembrane region" description="Helical" evidence="10">
    <location>
        <begin position="309"/>
        <end position="327"/>
    </location>
</feature>
<dbReference type="OrthoDB" id="3926074at2"/>
<keyword evidence="3 8" id="KW-0812">Transmembrane</keyword>
<feature type="transmembrane region" description="Helical" evidence="10">
    <location>
        <begin position="414"/>
        <end position="437"/>
    </location>
</feature>
<dbReference type="PRINTS" id="PR01165">
    <property type="entry name" value="CYCOXIDASEI"/>
</dbReference>
<dbReference type="Pfam" id="PF00115">
    <property type="entry name" value="COX1"/>
    <property type="match status" value="1"/>
</dbReference>
<dbReference type="GO" id="GO:0022904">
    <property type="term" value="P:respiratory electron transport chain"/>
    <property type="evidence" value="ECO:0007669"/>
    <property type="project" value="TreeGrafter"/>
</dbReference>
<evidence type="ECO:0000256" key="10">
    <source>
        <dbReference type="SAM" id="Phobius"/>
    </source>
</evidence>
<evidence type="ECO:0000313" key="13">
    <source>
        <dbReference type="Proteomes" id="UP000440096"/>
    </source>
</evidence>
<keyword evidence="5 10" id="KW-1133">Transmembrane helix</keyword>
<dbReference type="GO" id="GO:0020037">
    <property type="term" value="F:heme binding"/>
    <property type="evidence" value="ECO:0007669"/>
    <property type="project" value="InterPro"/>
</dbReference>
<feature type="transmembrane region" description="Helical" evidence="10">
    <location>
        <begin position="26"/>
        <end position="48"/>
    </location>
</feature>
<organism evidence="12 13">
    <name type="scientific">Amycolatopsis pithecellobii</name>
    <dbReference type="NCBI Taxonomy" id="664692"/>
    <lineage>
        <taxon>Bacteria</taxon>
        <taxon>Bacillati</taxon>
        <taxon>Actinomycetota</taxon>
        <taxon>Actinomycetes</taxon>
        <taxon>Pseudonocardiales</taxon>
        <taxon>Pseudonocardiaceae</taxon>
        <taxon>Amycolatopsis</taxon>
    </lineage>
</organism>
<keyword evidence="13" id="KW-1185">Reference proteome</keyword>
<feature type="transmembrane region" description="Helical" evidence="10">
    <location>
        <begin position="192"/>
        <end position="223"/>
    </location>
</feature>
<feature type="transmembrane region" description="Helical" evidence="10">
    <location>
        <begin position="68"/>
        <end position="92"/>
    </location>
</feature>
<feature type="transmembrane region" description="Helical" evidence="10">
    <location>
        <begin position="457"/>
        <end position="480"/>
    </location>
</feature>
<comment type="subcellular location">
    <subcellularLocation>
        <location evidence="1">Membrane</location>
        <topology evidence="1">Multi-pass membrane protein</topology>
    </subcellularLocation>
</comment>
<evidence type="ECO:0000256" key="4">
    <source>
        <dbReference type="ARBA" id="ARBA00022982"/>
    </source>
</evidence>
<keyword evidence="4 8" id="KW-0249">Electron transport</keyword>
<feature type="compositionally biased region" description="Polar residues" evidence="9">
    <location>
        <begin position="497"/>
        <end position="506"/>
    </location>
</feature>
<accession>A0A6N7Z7B4</accession>
<dbReference type="GO" id="GO:0004129">
    <property type="term" value="F:cytochrome-c oxidase activity"/>
    <property type="evidence" value="ECO:0007669"/>
    <property type="project" value="InterPro"/>
</dbReference>
<dbReference type="InterPro" id="IPR036927">
    <property type="entry name" value="Cyt_c_oxase-like_su1_sf"/>
</dbReference>
<comment type="function">
    <text evidence="7">Cytochrome c oxidase is the component of the respiratory chain that catalyzes the reduction of oxygen to water. Subunits 1-3 form the functional core of the enzyme complex. CO I is the catalytic subunit of the enzyme. Electrons originating in cytochrome c are transferred via the copper A center of subunit 2 and heme A of subunit 1 to the bimetallic center formed by heme A3 and copper B.</text>
</comment>
<dbReference type="InterPro" id="IPR023616">
    <property type="entry name" value="Cyt_c_oxase-like_su1_dom"/>
</dbReference>
<dbReference type="SUPFAM" id="SSF81442">
    <property type="entry name" value="Cytochrome c oxidase subunit I-like"/>
    <property type="match status" value="1"/>
</dbReference>
<feature type="transmembrane region" description="Helical" evidence="10">
    <location>
        <begin position="382"/>
        <end position="402"/>
    </location>
</feature>
<comment type="similarity">
    <text evidence="8">Belongs to the heme-copper respiratory oxidase family.</text>
</comment>
<evidence type="ECO:0000256" key="2">
    <source>
        <dbReference type="ARBA" id="ARBA00022660"/>
    </source>
</evidence>
<dbReference type="PANTHER" id="PTHR10422:SF18">
    <property type="entry name" value="CYTOCHROME C OXIDASE SUBUNIT 1"/>
    <property type="match status" value="1"/>
</dbReference>
<dbReference type="GO" id="GO:0009060">
    <property type="term" value="P:aerobic respiration"/>
    <property type="evidence" value="ECO:0007669"/>
    <property type="project" value="InterPro"/>
</dbReference>
<feature type="transmembrane region" description="Helical" evidence="10">
    <location>
        <begin position="243"/>
        <end position="267"/>
    </location>
</feature>
<evidence type="ECO:0000256" key="3">
    <source>
        <dbReference type="ARBA" id="ARBA00022692"/>
    </source>
</evidence>
<dbReference type="RefSeq" id="WP_154759146.1">
    <property type="nucleotide sequence ID" value="NZ_WMBA01000042.1"/>
</dbReference>
<feature type="transmembrane region" description="Helical" evidence="10">
    <location>
        <begin position="112"/>
        <end position="137"/>
    </location>
</feature>
<keyword evidence="8" id="KW-0408">Iron</keyword>
<keyword evidence="2 8" id="KW-0679">Respiratory chain</keyword>
<evidence type="ECO:0000256" key="8">
    <source>
        <dbReference type="RuleBase" id="RU000370"/>
    </source>
</evidence>
<dbReference type="PROSITE" id="PS00077">
    <property type="entry name" value="COX1_CUB"/>
    <property type="match status" value="1"/>
</dbReference>
<dbReference type="PANTHER" id="PTHR10422">
    <property type="entry name" value="CYTOCHROME C OXIDASE SUBUNIT 1"/>
    <property type="match status" value="1"/>
</dbReference>
<feature type="transmembrane region" description="Helical" evidence="10">
    <location>
        <begin position="339"/>
        <end position="362"/>
    </location>
</feature>
<name>A0A6N7Z7B4_9PSEU</name>
<dbReference type="EMBL" id="WMBA01000042">
    <property type="protein sequence ID" value="MTD57004.1"/>
    <property type="molecule type" value="Genomic_DNA"/>
</dbReference>
<sequence>MTATESPALLPRVHRPWLATTDHKRIAVLMTVTALVLMFAFGAFALVMRAQLATPDERLLSNETYNELFTMHGSGMIYLVITPLAIAIGLYLVPLQVGAPGVAAPRLTMLGFWLYAFGAVTVVSGFLTTTGAAAEGWTAYTPLSSAEFSPGFGTDLWIVGNFAASLGMILVAGTVLWTVLLRRAPGMTMLRIPVFSWSIVATNLMVLAAFPSLLLALGMLALGRITPEVFTHDIWNIGYQHLFWFYGHPVVYVMFFPFVGAVAEVLATFARRRFFGYRPTVLSLLAFAALSMSVWGHHMFTTGQVADNYYSLTSIFLLVPAGVEYLGMIGTIIGARMRYTVPMLFALAFIPQFLIGGLTGIMVATPVLDYHLQDSYFVVAHFHYTLVAGSLFGFFAGFYFWFPKVAGVLLGKRLGHLHFWLMVAGTNLTFLPMFWLGVQGMPRRVASYLPGDGFSGLNLMASIGAGLLALGMICFAVNIVRSLARRRSEPAGDDPWQGQTLEWATSSPPPALNFDAAHPLPPVRGFAPLLDLREQRALEGERT</sequence>
<keyword evidence="8" id="KW-0349">Heme</keyword>
<feature type="transmembrane region" description="Helical" evidence="10">
    <location>
        <begin position="279"/>
        <end position="297"/>
    </location>
</feature>
<dbReference type="InterPro" id="IPR023615">
    <property type="entry name" value="Cyt_c_Oxase_su1_BS"/>
</dbReference>
<evidence type="ECO:0000256" key="6">
    <source>
        <dbReference type="ARBA" id="ARBA00023136"/>
    </source>
</evidence>
<reference evidence="12 13" key="1">
    <citation type="submission" date="2019-11" db="EMBL/GenBank/DDBJ databases">
        <title>Draft genome of Amycolatopsis RM579.</title>
        <authorList>
            <person name="Duangmal K."/>
            <person name="Mingma R."/>
        </authorList>
    </citation>
    <scope>NUCLEOTIDE SEQUENCE [LARGE SCALE GENOMIC DNA]</scope>
    <source>
        <strain evidence="12 13">RM579</strain>
    </source>
</reference>
<dbReference type="GO" id="GO:0016020">
    <property type="term" value="C:membrane"/>
    <property type="evidence" value="ECO:0007669"/>
    <property type="project" value="UniProtKB-SubCell"/>
</dbReference>
<dbReference type="InterPro" id="IPR000883">
    <property type="entry name" value="Cyt_C_Oxase_1"/>
</dbReference>
<evidence type="ECO:0000256" key="9">
    <source>
        <dbReference type="SAM" id="MobiDB-lite"/>
    </source>
</evidence>
<gene>
    <name evidence="12" type="ORF">GKO32_23955</name>
</gene>
<feature type="region of interest" description="Disordered" evidence="9">
    <location>
        <begin position="489"/>
        <end position="519"/>
    </location>
</feature>
<feature type="domain" description="Cytochrome oxidase subunit I profile" evidence="11">
    <location>
        <begin position="17"/>
        <end position="524"/>
    </location>
</feature>
<proteinExistence type="inferred from homology"/>
<keyword evidence="8" id="KW-0813">Transport</keyword>
<dbReference type="GO" id="GO:0015990">
    <property type="term" value="P:electron transport coupled proton transport"/>
    <property type="evidence" value="ECO:0007669"/>
    <property type="project" value="TreeGrafter"/>
</dbReference>
<keyword evidence="6 10" id="KW-0472">Membrane</keyword>
<evidence type="ECO:0000256" key="7">
    <source>
        <dbReference type="ARBA" id="ARBA00025218"/>
    </source>
</evidence>
<dbReference type="PROSITE" id="PS50855">
    <property type="entry name" value="COX1"/>
    <property type="match status" value="1"/>
</dbReference>
<evidence type="ECO:0000259" key="11">
    <source>
        <dbReference type="PROSITE" id="PS50855"/>
    </source>
</evidence>
<comment type="caution">
    <text evidence="12">The sequence shown here is derived from an EMBL/GenBank/DDBJ whole genome shotgun (WGS) entry which is preliminary data.</text>
</comment>
<evidence type="ECO:0000256" key="1">
    <source>
        <dbReference type="ARBA" id="ARBA00004141"/>
    </source>
</evidence>
<evidence type="ECO:0000256" key="5">
    <source>
        <dbReference type="ARBA" id="ARBA00022989"/>
    </source>
</evidence>
<protein>
    <submittedName>
        <fullName evidence="12">Cytochrome c oxidase subunit I</fullName>
    </submittedName>
</protein>
<dbReference type="AlphaFoldDB" id="A0A6N7Z7B4"/>